<comment type="caution">
    <text evidence="6">The sequence shown here is derived from an EMBL/GenBank/DDBJ whole genome shotgun (WGS) entry which is preliminary data.</text>
</comment>
<evidence type="ECO:0000259" key="4">
    <source>
        <dbReference type="PROSITE" id="PS50090"/>
    </source>
</evidence>
<feature type="compositionally biased region" description="Basic residues" evidence="3">
    <location>
        <begin position="10"/>
        <end position="22"/>
    </location>
</feature>
<evidence type="ECO:0000313" key="7">
    <source>
        <dbReference type="Proteomes" id="UP000824469"/>
    </source>
</evidence>
<feature type="domain" description="Myb-like" evidence="4">
    <location>
        <begin position="55"/>
        <end position="94"/>
    </location>
</feature>
<feature type="compositionally biased region" description="Basic and acidic residues" evidence="3">
    <location>
        <begin position="439"/>
        <end position="448"/>
    </location>
</feature>
<evidence type="ECO:0000256" key="1">
    <source>
        <dbReference type="ARBA" id="ARBA00004123"/>
    </source>
</evidence>
<dbReference type="InterPro" id="IPR017884">
    <property type="entry name" value="SANT_dom"/>
</dbReference>
<sequence>IEFSKQKMASSRKPRLASKRSGKATDAVADKDDSGGTHKNRQRKRKLSDMLGPQWSKEELKNFYEAYRKHGKDWRKVAAMMHSRTTEMVEALYNMNRAYLSLPDGTATVTGFIAMMIDHYNILEGSNSDRDSSDGFGRPQKQTRLKQKLNSAINFDGSYTDLLQCRSGPSNYGCPSPVKKRRSGGNRLRVVGKRTPRFPVSCKMERHGSETLLFSKQEPVSDDDHDDYDVAKAAALTLAEASQRAVSPQISRTPSRTTLQMRSSPAQNGDLKGLYVRNESGGSAVKHTGSAMDEGGLEGSQESREVGNGSIGKADERILPEEAGSEAAINIKSKLRKRPMKKINPQGSEHEHFDDINEECSCTEEGIGLKHGKDEIMETEAVNTRRRKKPLPQRSRKRSRQLFCGDQSFGLNALATLAEVTLNGLMPSPTAESESSVQVKEEKKENIIQQKPERFRRNVREVDLQEERPRTSLNRERGSLYMTSVNSVDLETKEKYPEHARNVALEREHESPIAELKKRRRKPSAIRLEALGETTSKEMRKSEALVGDGTKFRNKKRTANLHALSKQGRLVKRLPMSASDAEVAVSSRCVAESVMPYSTVSQISLPTKLQSRRKMSLQMAFSSKPGEIPEIWENTIINKQSDLHNKVTGFCPHSVTDRASIMKAKLTHCLSSQLLRQWCTYEWFYSAIDWPWFARNEFVEYLNHAGLGHVPRLTRVEWGVIRSSLGKPRRLSKRFLQEEREKLEQYRESVRNHYNEVRLGIREGLPTDLARPLSVGQRVIACHRKTREVHDGNILTVDRNRCRVQFDRPDLGVEFVMDIDCMPLNPLENIPDALRRNNMGLEGLARTSEESQLEIESRGWGVGISPKIALIEKQDKAGSRPSFGPLSKYSFNTLLKQAKGDTVDSVVQAKAAASEVVAAAQQAMYNQPCTLAQIQAREADIRALAELTRSLDKK</sequence>
<feature type="region of interest" description="Disordered" evidence="3">
    <location>
        <begin position="428"/>
        <end position="448"/>
    </location>
</feature>
<keyword evidence="7" id="KW-1185">Reference proteome</keyword>
<organism evidence="6 7">
    <name type="scientific">Taxus chinensis</name>
    <name type="common">Chinese yew</name>
    <name type="synonym">Taxus wallichiana var. chinensis</name>
    <dbReference type="NCBI Taxonomy" id="29808"/>
    <lineage>
        <taxon>Eukaryota</taxon>
        <taxon>Viridiplantae</taxon>
        <taxon>Streptophyta</taxon>
        <taxon>Embryophyta</taxon>
        <taxon>Tracheophyta</taxon>
        <taxon>Spermatophyta</taxon>
        <taxon>Pinopsida</taxon>
        <taxon>Pinidae</taxon>
        <taxon>Conifers II</taxon>
        <taxon>Cupressales</taxon>
        <taxon>Taxaceae</taxon>
        <taxon>Taxus</taxon>
    </lineage>
</organism>
<dbReference type="OMA" id="KHHASSM"/>
<dbReference type="GO" id="GO:0003677">
    <property type="term" value="F:DNA binding"/>
    <property type="evidence" value="ECO:0007669"/>
    <property type="project" value="TreeGrafter"/>
</dbReference>
<feature type="non-terminal residue" evidence="6">
    <location>
        <position position="954"/>
    </location>
</feature>
<dbReference type="GO" id="GO:0006357">
    <property type="term" value="P:regulation of transcription by RNA polymerase II"/>
    <property type="evidence" value="ECO:0007669"/>
    <property type="project" value="TreeGrafter"/>
</dbReference>
<dbReference type="GO" id="GO:0005654">
    <property type="term" value="C:nucleoplasm"/>
    <property type="evidence" value="ECO:0007669"/>
    <property type="project" value="TreeGrafter"/>
</dbReference>
<dbReference type="InterPro" id="IPR001005">
    <property type="entry name" value="SANT/Myb"/>
</dbReference>
<dbReference type="EMBL" id="JAHRHJ020000010">
    <property type="protein sequence ID" value="KAH9298261.1"/>
    <property type="molecule type" value="Genomic_DNA"/>
</dbReference>
<evidence type="ECO:0000259" key="5">
    <source>
        <dbReference type="PROSITE" id="PS51293"/>
    </source>
</evidence>
<accession>A0AA38CFH4</accession>
<feature type="non-terminal residue" evidence="6">
    <location>
        <position position="1"/>
    </location>
</feature>
<dbReference type="PROSITE" id="PS50090">
    <property type="entry name" value="MYB_LIKE"/>
    <property type="match status" value="1"/>
</dbReference>
<dbReference type="AlphaFoldDB" id="A0AA38CFH4"/>
<feature type="region of interest" description="Disordered" evidence="3">
    <location>
        <begin position="1"/>
        <end position="52"/>
    </location>
</feature>
<name>A0AA38CFH4_TAXCH</name>
<dbReference type="InterPro" id="IPR009057">
    <property type="entry name" value="Homeodomain-like_sf"/>
</dbReference>
<dbReference type="SUPFAM" id="SSF46689">
    <property type="entry name" value="Homeodomain-like"/>
    <property type="match status" value="1"/>
</dbReference>
<dbReference type="InterPro" id="IPR010561">
    <property type="entry name" value="LIN-9/ALY1"/>
</dbReference>
<feature type="compositionally biased region" description="Polar residues" evidence="3">
    <location>
        <begin position="246"/>
        <end position="267"/>
    </location>
</feature>
<evidence type="ECO:0000313" key="6">
    <source>
        <dbReference type="EMBL" id="KAH9298261.1"/>
    </source>
</evidence>
<dbReference type="SMART" id="SM01135">
    <property type="entry name" value="DIRP"/>
    <property type="match status" value="1"/>
</dbReference>
<dbReference type="InterPro" id="IPR033471">
    <property type="entry name" value="DIRP"/>
</dbReference>
<evidence type="ECO:0008006" key="8">
    <source>
        <dbReference type="Google" id="ProtNLM"/>
    </source>
</evidence>
<comment type="subcellular location">
    <subcellularLocation>
        <location evidence="1">Nucleus</location>
    </subcellularLocation>
</comment>
<dbReference type="PROSITE" id="PS51293">
    <property type="entry name" value="SANT"/>
    <property type="match status" value="1"/>
</dbReference>
<evidence type="ECO:0000256" key="3">
    <source>
        <dbReference type="SAM" id="MobiDB-lite"/>
    </source>
</evidence>
<dbReference type="SMART" id="SM00717">
    <property type="entry name" value="SANT"/>
    <property type="match status" value="1"/>
</dbReference>
<evidence type="ECO:0000256" key="2">
    <source>
        <dbReference type="ARBA" id="ARBA00023242"/>
    </source>
</evidence>
<dbReference type="CDD" id="cd00167">
    <property type="entry name" value="SANT"/>
    <property type="match status" value="1"/>
</dbReference>
<dbReference type="PANTHER" id="PTHR21689">
    <property type="entry name" value="LIN-9"/>
    <property type="match status" value="1"/>
</dbReference>
<keyword evidence="2" id="KW-0539">Nucleus</keyword>
<proteinExistence type="predicted"/>
<dbReference type="PANTHER" id="PTHR21689:SF2">
    <property type="entry name" value="PROTEIN LIN-9 HOMOLOG"/>
    <property type="match status" value="1"/>
</dbReference>
<protein>
    <recommendedName>
        <fullName evidence="8">Always early</fullName>
    </recommendedName>
</protein>
<feature type="domain" description="SANT" evidence="5">
    <location>
        <begin position="50"/>
        <end position="87"/>
    </location>
</feature>
<dbReference type="Pfam" id="PF00249">
    <property type="entry name" value="Myb_DNA-binding"/>
    <property type="match status" value="1"/>
</dbReference>
<reference evidence="6 7" key="1">
    <citation type="journal article" date="2021" name="Nat. Plants">
        <title>The Taxus genome provides insights into paclitaxel biosynthesis.</title>
        <authorList>
            <person name="Xiong X."/>
            <person name="Gou J."/>
            <person name="Liao Q."/>
            <person name="Li Y."/>
            <person name="Zhou Q."/>
            <person name="Bi G."/>
            <person name="Li C."/>
            <person name="Du R."/>
            <person name="Wang X."/>
            <person name="Sun T."/>
            <person name="Guo L."/>
            <person name="Liang H."/>
            <person name="Lu P."/>
            <person name="Wu Y."/>
            <person name="Zhang Z."/>
            <person name="Ro D.K."/>
            <person name="Shang Y."/>
            <person name="Huang S."/>
            <person name="Yan J."/>
        </authorList>
    </citation>
    <scope>NUCLEOTIDE SEQUENCE [LARGE SCALE GENOMIC DNA]</scope>
    <source>
        <strain evidence="6">Ta-2019</strain>
    </source>
</reference>
<dbReference type="GO" id="GO:0017053">
    <property type="term" value="C:transcription repressor complex"/>
    <property type="evidence" value="ECO:0007669"/>
    <property type="project" value="InterPro"/>
</dbReference>
<dbReference type="GO" id="GO:0006351">
    <property type="term" value="P:DNA-templated transcription"/>
    <property type="evidence" value="ECO:0007669"/>
    <property type="project" value="InterPro"/>
</dbReference>
<feature type="region of interest" description="Disordered" evidence="3">
    <location>
        <begin position="245"/>
        <end position="319"/>
    </location>
</feature>
<dbReference type="GO" id="GO:0051726">
    <property type="term" value="P:regulation of cell cycle"/>
    <property type="evidence" value="ECO:0007669"/>
    <property type="project" value="TreeGrafter"/>
</dbReference>
<dbReference type="Proteomes" id="UP000824469">
    <property type="component" value="Unassembled WGS sequence"/>
</dbReference>
<dbReference type="Gene3D" id="1.20.58.1880">
    <property type="match status" value="1"/>
</dbReference>
<dbReference type="Pfam" id="PF06584">
    <property type="entry name" value="DIRP"/>
    <property type="match status" value="1"/>
</dbReference>
<gene>
    <name evidence="6" type="ORF">KI387_029943</name>
</gene>